<comment type="cofactor">
    <cofactor evidence="1">
        <name>FAD</name>
        <dbReference type="ChEBI" id="CHEBI:57692"/>
    </cofactor>
</comment>
<keyword evidence="6" id="KW-0472">Membrane</keyword>
<dbReference type="EMBL" id="LBUP01000001">
    <property type="protein sequence ID" value="KKQ67340.1"/>
    <property type="molecule type" value="Genomic_DNA"/>
</dbReference>
<dbReference type="InterPro" id="IPR051169">
    <property type="entry name" value="NADH-Q_oxidoreductase"/>
</dbReference>
<feature type="transmembrane region" description="Helical" evidence="6">
    <location>
        <begin position="329"/>
        <end position="355"/>
    </location>
</feature>
<dbReference type="PRINTS" id="PR00469">
    <property type="entry name" value="PNDRDTASEII"/>
</dbReference>
<evidence type="ECO:0000256" key="5">
    <source>
        <dbReference type="ARBA" id="ARBA00023002"/>
    </source>
</evidence>
<dbReference type="Gene3D" id="3.50.50.100">
    <property type="match status" value="1"/>
</dbReference>
<comment type="similarity">
    <text evidence="2">Belongs to the NADH dehydrogenase family.</text>
</comment>
<dbReference type="InterPro" id="IPR036188">
    <property type="entry name" value="FAD/NAD-bd_sf"/>
</dbReference>
<evidence type="ECO:0000313" key="8">
    <source>
        <dbReference type="EMBL" id="KKQ67340.1"/>
    </source>
</evidence>
<keyword evidence="6" id="KW-1133">Transmembrane helix</keyword>
<sequence length="388" mass="43339">MEPKIIILGAGFGGVRAALDLRKSLPNSEITIVNNTLYHCYHPDLYEVATAKLDHETALELKDLAGTINLPLEEIFKDKNIKLLIDSVKEVDLEKKLVITNEDKLTYDYLILSLGSETNFFGIEGAKEYSHTLKSTQDALIIRNDLISFKKQKKDLAIVIAGGGFTGVELAGEMSHYLPSSAKIKIVEAMENILPSLSNWTQRTTSQRLKSLGIEVLTNHPIKKIDQKKIYFDSEEINYDYLIWTTGIKGANLDEKINGVEFSKKSQIPVQEDLSLTKYPEVFCIGDLSATAPSTAWSAINQAKTVAKNIVFKLKKESTQKYSSLPSIFVIPVGGVFALTTISGINLSGLIPWILKELIALRYFLTILNPIKALNIWWKGVRIYTKND</sequence>
<evidence type="ECO:0000256" key="3">
    <source>
        <dbReference type="ARBA" id="ARBA00022630"/>
    </source>
</evidence>
<accession>A0A0G0JW55</accession>
<dbReference type="SUPFAM" id="SSF51905">
    <property type="entry name" value="FAD/NAD(P)-binding domain"/>
    <property type="match status" value="2"/>
</dbReference>
<evidence type="ECO:0000256" key="1">
    <source>
        <dbReference type="ARBA" id="ARBA00001974"/>
    </source>
</evidence>
<keyword evidence="6" id="KW-0812">Transmembrane</keyword>
<organism evidence="8 9">
    <name type="scientific">Candidatus Daviesbacteria bacterium GW2011_GWA2_38_24</name>
    <dbReference type="NCBI Taxonomy" id="1618422"/>
    <lineage>
        <taxon>Bacteria</taxon>
        <taxon>Candidatus Daviesiibacteriota</taxon>
    </lineage>
</organism>
<dbReference type="PRINTS" id="PR00368">
    <property type="entry name" value="FADPNR"/>
</dbReference>
<evidence type="ECO:0000259" key="7">
    <source>
        <dbReference type="Pfam" id="PF07992"/>
    </source>
</evidence>
<proteinExistence type="inferred from homology"/>
<evidence type="ECO:0000256" key="6">
    <source>
        <dbReference type="SAM" id="Phobius"/>
    </source>
</evidence>
<dbReference type="InterPro" id="IPR023753">
    <property type="entry name" value="FAD/NAD-binding_dom"/>
</dbReference>
<gene>
    <name evidence="8" type="ORF">US86_C0001G0267</name>
</gene>
<reference evidence="8 9" key="1">
    <citation type="journal article" date="2015" name="Nature">
        <title>rRNA introns, odd ribosomes, and small enigmatic genomes across a large radiation of phyla.</title>
        <authorList>
            <person name="Brown C.T."/>
            <person name="Hug L.A."/>
            <person name="Thomas B.C."/>
            <person name="Sharon I."/>
            <person name="Castelle C.J."/>
            <person name="Singh A."/>
            <person name="Wilkins M.J."/>
            <person name="Williams K.H."/>
            <person name="Banfield J.F."/>
        </authorList>
    </citation>
    <scope>NUCLEOTIDE SEQUENCE [LARGE SCALE GENOMIC DNA]</scope>
</reference>
<keyword evidence="4" id="KW-0274">FAD</keyword>
<evidence type="ECO:0000256" key="4">
    <source>
        <dbReference type="ARBA" id="ARBA00022827"/>
    </source>
</evidence>
<protein>
    <submittedName>
        <fullName evidence="8">FAD-dependent pyridine nucleotide-disulfide oxidoreductase</fullName>
    </submittedName>
</protein>
<dbReference type="PANTHER" id="PTHR42913:SF3">
    <property type="entry name" value="64 KDA MITOCHONDRIAL NADH DEHYDROGENASE (EUROFUNG)"/>
    <property type="match status" value="1"/>
</dbReference>
<name>A0A0G0JW55_9BACT</name>
<dbReference type="PANTHER" id="PTHR42913">
    <property type="entry name" value="APOPTOSIS-INDUCING FACTOR 1"/>
    <property type="match status" value="1"/>
</dbReference>
<keyword evidence="3" id="KW-0285">Flavoprotein</keyword>
<dbReference type="GO" id="GO:0003955">
    <property type="term" value="F:NAD(P)H dehydrogenase (quinone) activity"/>
    <property type="evidence" value="ECO:0007669"/>
    <property type="project" value="TreeGrafter"/>
</dbReference>
<dbReference type="Pfam" id="PF07992">
    <property type="entry name" value="Pyr_redox_2"/>
    <property type="match status" value="1"/>
</dbReference>
<dbReference type="GO" id="GO:0019646">
    <property type="term" value="P:aerobic electron transport chain"/>
    <property type="evidence" value="ECO:0007669"/>
    <property type="project" value="TreeGrafter"/>
</dbReference>
<evidence type="ECO:0000256" key="2">
    <source>
        <dbReference type="ARBA" id="ARBA00005272"/>
    </source>
</evidence>
<evidence type="ECO:0000313" key="9">
    <source>
        <dbReference type="Proteomes" id="UP000034235"/>
    </source>
</evidence>
<comment type="caution">
    <text evidence="8">The sequence shown here is derived from an EMBL/GenBank/DDBJ whole genome shotgun (WGS) entry which is preliminary data.</text>
</comment>
<dbReference type="AlphaFoldDB" id="A0A0G0JW55"/>
<dbReference type="Proteomes" id="UP000034235">
    <property type="component" value="Unassembled WGS sequence"/>
</dbReference>
<feature type="domain" description="FAD/NAD(P)-binding" evidence="7">
    <location>
        <begin position="4"/>
        <end position="303"/>
    </location>
</feature>
<keyword evidence="5" id="KW-0560">Oxidoreductase</keyword>